<proteinExistence type="inferred from homology"/>
<gene>
    <name evidence="4" type="ORF">MNBD_GAMMA20-1388</name>
</gene>
<keyword evidence="2" id="KW-0732">Signal</keyword>
<evidence type="ECO:0000256" key="3">
    <source>
        <dbReference type="SAM" id="Coils"/>
    </source>
</evidence>
<dbReference type="AlphaFoldDB" id="A0A3B0ZJ75"/>
<dbReference type="Pfam" id="PF03938">
    <property type="entry name" value="OmpH"/>
    <property type="match status" value="1"/>
</dbReference>
<dbReference type="GO" id="GO:0050821">
    <property type="term" value="P:protein stabilization"/>
    <property type="evidence" value="ECO:0007669"/>
    <property type="project" value="TreeGrafter"/>
</dbReference>
<dbReference type="GO" id="GO:0051082">
    <property type="term" value="F:unfolded protein binding"/>
    <property type="evidence" value="ECO:0007669"/>
    <property type="project" value="InterPro"/>
</dbReference>
<dbReference type="GO" id="GO:0005829">
    <property type="term" value="C:cytosol"/>
    <property type="evidence" value="ECO:0007669"/>
    <property type="project" value="TreeGrafter"/>
</dbReference>
<dbReference type="InterPro" id="IPR024930">
    <property type="entry name" value="Skp_dom_sf"/>
</dbReference>
<evidence type="ECO:0000313" key="4">
    <source>
        <dbReference type="EMBL" id="VAW93495.1"/>
    </source>
</evidence>
<dbReference type="PANTHER" id="PTHR35089">
    <property type="entry name" value="CHAPERONE PROTEIN SKP"/>
    <property type="match status" value="1"/>
</dbReference>
<dbReference type="PIRSF" id="PIRSF002094">
    <property type="entry name" value="OMP26_Skp"/>
    <property type="match status" value="1"/>
</dbReference>
<accession>A0A3B0ZJ75</accession>
<evidence type="ECO:0000256" key="2">
    <source>
        <dbReference type="ARBA" id="ARBA00022729"/>
    </source>
</evidence>
<dbReference type="Gene3D" id="3.30.910.20">
    <property type="entry name" value="Skp domain"/>
    <property type="match status" value="1"/>
</dbReference>
<feature type="coiled-coil region" evidence="3">
    <location>
        <begin position="87"/>
        <end position="118"/>
    </location>
</feature>
<dbReference type="InterPro" id="IPR005632">
    <property type="entry name" value="Chaperone_Skp"/>
</dbReference>
<evidence type="ECO:0000256" key="1">
    <source>
        <dbReference type="ARBA" id="ARBA00009091"/>
    </source>
</evidence>
<comment type="similarity">
    <text evidence="1">Belongs to the Skp family.</text>
</comment>
<dbReference type="EMBL" id="UOFU01000028">
    <property type="protein sequence ID" value="VAW93495.1"/>
    <property type="molecule type" value="Genomic_DNA"/>
</dbReference>
<organism evidence="4">
    <name type="scientific">hydrothermal vent metagenome</name>
    <dbReference type="NCBI Taxonomy" id="652676"/>
    <lineage>
        <taxon>unclassified sequences</taxon>
        <taxon>metagenomes</taxon>
        <taxon>ecological metagenomes</taxon>
    </lineage>
</organism>
<dbReference type="PANTHER" id="PTHR35089:SF1">
    <property type="entry name" value="CHAPERONE PROTEIN SKP"/>
    <property type="match status" value="1"/>
</dbReference>
<dbReference type="SUPFAM" id="SSF111384">
    <property type="entry name" value="OmpH-like"/>
    <property type="match status" value="1"/>
</dbReference>
<reference evidence="4" key="1">
    <citation type="submission" date="2018-06" db="EMBL/GenBank/DDBJ databases">
        <authorList>
            <person name="Zhirakovskaya E."/>
        </authorList>
    </citation>
    <scope>NUCLEOTIDE SEQUENCE</scope>
</reference>
<sequence length="177" mass="20055">MRKLFVGLLGVLASVAVTGSLQAAELKIGVVNAPKVLEQAPQAEAARVHLEQEFSPRDKAMQATQKELKNLEERLGRDGAIMSETERRKLERDIISRQRDLKREREEFTEDLNIRRNEAFEKLRQRVFEVIVNLAETEKYDLILSDGVVFASDNVDITEAVIQRLSTEFKAKSSSGK</sequence>
<keyword evidence="3" id="KW-0175">Coiled coil</keyword>
<name>A0A3B0ZJ75_9ZZZZ</name>
<dbReference type="SMART" id="SM00935">
    <property type="entry name" value="OmpH"/>
    <property type="match status" value="1"/>
</dbReference>
<protein>
    <submittedName>
        <fullName evidence="4">Periplasmic chaperone of outer membrane proteins Skp @ Outer membrane protein H</fullName>
    </submittedName>
</protein>